<dbReference type="InterPro" id="IPR007278">
    <property type="entry name" value="DUF397"/>
</dbReference>
<proteinExistence type="predicted"/>
<dbReference type="Pfam" id="PF04149">
    <property type="entry name" value="DUF397"/>
    <property type="match status" value="1"/>
</dbReference>
<comment type="caution">
    <text evidence="2">The sequence shown here is derived from an EMBL/GenBank/DDBJ whole genome shotgun (WGS) entry which is preliminary data.</text>
</comment>
<evidence type="ECO:0000313" key="3">
    <source>
        <dbReference type="Proteomes" id="UP001595872"/>
    </source>
</evidence>
<organism evidence="2 3">
    <name type="scientific">Actinomadura gamaensis</name>
    <dbReference type="NCBI Taxonomy" id="1763541"/>
    <lineage>
        <taxon>Bacteria</taxon>
        <taxon>Bacillati</taxon>
        <taxon>Actinomycetota</taxon>
        <taxon>Actinomycetes</taxon>
        <taxon>Streptosporangiales</taxon>
        <taxon>Thermomonosporaceae</taxon>
        <taxon>Actinomadura</taxon>
    </lineage>
</organism>
<reference evidence="3" key="1">
    <citation type="journal article" date="2019" name="Int. J. Syst. Evol. Microbiol.">
        <title>The Global Catalogue of Microorganisms (GCM) 10K type strain sequencing project: providing services to taxonomists for standard genome sequencing and annotation.</title>
        <authorList>
            <consortium name="The Broad Institute Genomics Platform"/>
            <consortium name="The Broad Institute Genome Sequencing Center for Infectious Disease"/>
            <person name="Wu L."/>
            <person name="Ma J."/>
        </authorList>
    </citation>
    <scope>NUCLEOTIDE SEQUENCE [LARGE SCALE GENOMIC DNA]</scope>
    <source>
        <strain evidence="3">KLKA75</strain>
    </source>
</reference>
<accession>A0ABV9U0S7</accession>
<evidence type="ECO:0000259" key="1">
    <source>
        <dbReference type="Pfam" id="PF04149"/>
    </source>
</evidence>
<dbReference type="EMBL" id="JBHSIT010000006">
    <property type="protein sequence ID" value="MFC4910021.1"/>
    <property type="molecule type" value="Genomic_DNA"/>
</dbReference>
<gene>
    <name evidence="2" type="ORF">ACFPCY_22050</name>
</gene>
<protein>
    <submittedName>
        <fullName evidence="2">DUF397 domain-containing protein</fullName>
    </submittedName>
</protein>
<evidence type="ECO:0000313" key="2">
    <source>
        <dbReference type="EMBL" id="MFC4910021.1"/>
    </source>
</evidence>
<dbReference type="Proteomes" id="UP001595872">
    <property type="component" value="Unassembled WGS sequence"/>
</dbReference>
<keyword evidence="3" id="KW-1185">Reference proteome</keyword>
<feature type="domain" description="DUF397" evidence="1">
    <location>
        <begin position="2"/>
        <end position="53"/>
    </location>
</feature>
<dbReference type="RefSeq" id="WP_378258003.1">
    <property type="nucleotide sequence ID" value="NZ_JBHSIT010000006.1"/>
</dbReference>
<sequence length="64" mass="6774">MRWRKSTYSGGVNDEQCVELGRLGGGVGVRDSKDVAGGHIRVSLGEFAGVLDVLKRRGRGSLGT</sequence>
<name>A0ABV9U0S7_9ACTN</name>